<dbReference type="Pfam" id="PF11797">
    <property type="entry name" value="WxLIP_HBD"/>
    <property type="match status" value="1"/>
</dbReference>
<feature type="domain" description="WxL Interacting Protein peptidoglycan binding" evidence="2">
    <location>
        <begin position="11"/>
        <end position="130"/>
    </location>
</feature>
<keyword evidence="1" id="KW-0472">Membrane</keyword>
<dbReference type="Pfam" id="PF06030">
    <property type="entry name" value="WxLIP_PGBD"/>
    <property type="match status" value="1"/>
</dbReference>
<protein>
    <submittedName>
        <fullName evidence="4">LPXTG-domain-containing protein cell wall anchor domain</fullName>
    </submittedName>
</protein>
<comment type="caution">
    <text evidence="4">The sequence shown here is derived from an EMBL/GenBank/DDBJ whole genome shotgun (WGS) entry which is preliminary data.</text>
</comment>
<keyword evidence="5" id="KW-1185">Reference proteome</keyword>
<reference evidence="4 5" key="1">
    <citation type="submission" date="2014-12" db="EMBL/GenBank/DDBJ databases">
        <title>Draft genome sequences of 29 type strains of Enterococci.</title>
        <authorList>
            <person name="Zhong Z."/>
            <person name="Sun Z."/>
            <person name="Liu W."/>
            <person name="Zhang W."/>
            <person name="Zhang H."/>
        </authorList>
    </citation>
    <scope>NUCLEOTIDE SEQUENCE [LARGE SCALE GENOMIC DNA]</scope>
    <source>
        <strain evidence="4 5">DSM 17122</strain>
    </source>
</reference>
<feature type="domain" description="WxL Interacting Protein host binding" evidence="3">
    <location>
        <begin position="146"/>
        <end position="301"/>
    </location>
</feature>
<dbReference type="EMBL" id="JXKQ01000003">
    <property type="protein sequence ID" value="OJG46295.1"/>
    <property type="molecule type" value="Genomic_DNA"/>
</dbReference>
<accession>A0A1L8TPN7</accession>
<evidence type="ECO:0000313" key="4">
    <source>
        <dbReference type="EMBL" id="OJG46295.1"/>
    </source>
</evidence>
<dbReference type="InterPro" id="IPR010317">
    <property type="entry name" value="WxLIP_PGBD"/>
</dbReference>
<name>A0A1L8TPN7_9ENTE</name>
<keyword evidence="1" id="KW-1133">Transmembrane helix</keyword>
<dbReference type="STRING" id="249189.RV04_GL001461"/>
<evidence type="ECO:0000259" key="3">
    <source>
        <dbReference type="Pfam" id="PF11797"/>
    </source>
</evidence>
<dbReference type="AlphaFoldDB" id="A0A1L8TPN7"/>
<sequence length="342" mass="38504">MTEVKAAEFNFSVAPKTAENQINKEKTYFDLLLQPGQEALATVDLRNDTDKEVIIEAQINSATTNGNGVVEYSENDLASDETLKYKVEDYVEAPEEIVLKANSVAEYKMKLRMPDKSFDGIIAGGITFKEKKKGTSATISTRTDGKGLAIKNEYFYVIALLMRQTTANGSPDLKLTSAYPAQRNARNVIKGVLQNSNATYLNQLAVKTTITKKDDSKILYTNEQSQMQVAPNTHFALSVPLNGEHLQAGKYTMNMEAYGEKMEAGSYPFRATDSQAEENFRYHWSLEKDFEIKVEEAKKLNSSDVTIKNDYPWLYILIGILLLLSIILFVIWQRKQSQKKVD</sequence>
<evidence type="ECO:0000259" key="2">
    <source>
        <dbReference type="Pfam" id="PF06030"/>
    </source>
</evidence>
<organism evidence="4 5">
    <name type="scientific">Enterococcus hermanniensis</name>
    <dbReference type="NCBI Taxonomy" id="249189"/>
    <lineage>
        <taxon>Bacteria</taxon>
        <taxon>Bacillati</taxon>
        <taxon>Bacillota</taxon>
        <taxon>Bacilli</taxon>
        <taxon>Lactobacillales</taxon>
        <taxon>Enterococcaceae</taxon>
        <taxon>Enterococcus</taxon>
    </lineage>
</organism>
<evidence type="ECO:0000256" key="1">
    <source>
        <dbReference type="SAM" id="Phobius"/>
    </source>
</evidence>
<dbReference type="InterPro" id="IPR021759">
    <property type="entry name" value="WxLIP_HBD"/>
</dbReference>
<gene>
    <name evidence="4" type="ORF">RV04_GL001461</name>
</gene>
<keyword evidence="1" id="KW-0812">Transmembrane</keyword>
<feature type="transmembrane region" description="Helical" evidence="1">
    <location>
        <begin position="313"/>
        <end position="332"/>
    </location>
</feature>
<proteinExistence type="predicted"/>
<evidence type="ECO:0000313" key="5">
    <source>
        <dbReference type="Proteomes" id="UP000182077"/>
    </source>
</evidence>
<dbReference type="Proteomes" id="UP000182077">
    <property type="component" value="Unassembled WGS sequence"/>
</dbReference>